<dbReference type="EMBL" id="JBHUEM010000045">
    <property type="protein sequence ID" value="MFD1738504.1"/>
    <property type="molecule type" value="Genomic_DNA"/>
</dbReference>
<reference evidence="2" key="1">
    <citation type="journal article" date="2019" name="Int. J. Syst. Evol. Microbiol.">
        <title>The Global Catalogue of Microorganisms (GCM) 10K type strain sequencing project: providing services to taxonomists for standard genome sequencing and annotation.</title>
        <authorList>
            <consortium name="The Broad Institute Genomics Platform"/>
            <consortium name="The Broad Institute Genome Sequencing Center for Infectious Disease"/>
            <person name="Wu L."/>
            <person name="Ma J."/>
        </authorList>
    </citation>
    <scope>NUCLEOTIDE SEQUENCE [LARGE SCALE GENOMIC DNA]</scope>
    <source>
        <strain evidence="2">CCUG 49339</strain>
    </source>
</reference>
<dbReference type="Proteomes" id="UP001597214">
    <property type="component" value="Unassembled WGS sequence"/>
</dbReference>
<dbReference type="Pfam" id="PF14178">
    <property type="entry name" value="YppF"/>
    <property type="match status" value="1"/>
</dbReference>
<keyword evidence="2" id="KW-1185">Reference proteome</keyword>
<evidence type="ECO:0000313" key="2">
    <source>
        <dbReference type="Proteomes" id="UP001597214"/>
    </source>
</evidence>
<dbReference type="InterPro" id="IPR025553">
    <property type="entry name" value="YppF"/>
</dbReference>
<proteinExistence type="predicted"/>
<evidence type="ECO:0000313" key="1">
    <source>
        <dbReference type="EMBL" id="MFD1738504.1"/>
    </source>
</evidence>
<name>A0ABW4LUN2_9BACI</name>
<accession>A0ABW4LUN2</accession>
<comment type="caution">
    <text evidence="1">The sequence shown here is derived from an EMBL/GenBank/DDBJ whole genome shotgun (WGS) entry which is preliminary data.</text>
</comment>
<gene>
    <name evidence="1" type="primary">yppF</name>
    <name evidence="1" type="ORF">ACFSCX_18440</name>
</gene>
<dbReference type="RefSeq" id="WP_377929709.1">
    <property type="nucleotide sequence ID" value="NZ_JBHUEM010000045.1"/>
</dbReference>
<protein>
    <submittedName>
        <fullName evidence="1">YppF family protein</fullName>
    </submittedName>
</protein>
<organism evidence="1 2">
    <name type="scientific">Bacillus salitolerans</name>
    <dbReference type="NCBI Taxonomy" id="1437434"/>
    <lineage>
        <taxon>Bacteria</taxon>
        <taxon>Bacillati</taxon>
        <taxon>Bacillota</taxon>
        <taxon>Bacilli</taxon>
        <taxon>Bacillales</taxon>
        <taxon>Bacillaceae</taxon>
        <taxon>Bacillus</taxon>
    </lineage>
</organism>
<sequence>MKLVELRNKFIALKQQEPIETIELLQFAKVCYIRNDISIVEYREIVKELEVKADYTLEGQL</sequence>